<dbReference type="InterPro" id="IPR022074">
    <property type="entry name" value="DUF3626"/>
</dbReference>
<accession>A0ABN3US66</accession>
<keyword evidence="2" id="KW-1185">Reference proteome</keyword>
<evidence type="ECO:0000313" key="2">
    <source>
        <dbReference type="Proteomes" id="UP001501326"/>
    </source>
</evidence>
<dbReference type="Proteomes" id="UP001501326">
    <property type="component" value="Unassembled WGS sequence"/>
</dbReference>
<name>A0ABN3US66_9MICO</name>
<dbReference type="EMBL" id="BAAARN010000001">
    <property type="protein sequence ID" value="GAA2736099.1"/>
    <property type="molecule type" value="Genomic_DNA"/>
</dbReference>
<proteinExistence type="predicted"/>
<comment type="caution">
    <text evidence="1">The sequence shown here is derived from an EMBL/GenBank/DDBJ whole genome shotgun (WGS) entry which is preliminary data.</text>
</comment>
<dbReference type="RefSeq" id="WP_344192702.1">
    <property type="nucleotide sequence ID" value="NZ_BAAARN010000001.1"/>
</dbReference>
<reference evidence="1 2" key="1">
    <citation type="journal article" date="2019" name="Int. J. Syst. Evol. Microbiol.">
        <title>The Global Catalogue of Microorganisms (GCM) 10K type strain sequencing project: providing services to taxonomists for standard genome sequencing and annotation.</title>
        <authorList>
            <consortium name="The Broad Institute Genomics Platform"/>
            <consortium name="The Broad Institute Genome Sequencing Center for Infectious Disease"/>
            <person name="Wu L."/>
            <person name="Ma J."/>
        </authorList>
    </citation>
    <scope>NUCLEOTIDE SEQUENCE [LARGE SCALE GENOMIC DNA]</scope>
    <source>
        <strain evidence="1 2">JCM 16378</strain>
    </source>
</reference>
<evidence type="ECO:0000313" key="1">
    <source>
        <dbReference type="EMBL" id="GAA2736099.1"/>
    </source>
</evidence>
<protein>
    <submittedName>
        <fullName evidence="1">DUF3626 domain-containing protein</fullName>
    </submittedName>
</protein>
<gene>
    <name evidence="1" type="ORF">GCM10009867_19980</name>
</gene>
<dbReference type="Pfam" id="PF12294">
    <property type="entry name" value="DUF3626"/>
    <property type="match status" value="2"/>
</dbReference>
<organism evidence="1 2">
    <name type="scientific">Pedococcus aerophilus</name>
    <dbReference type="NCBI Taxonomy" id="436356"/>
    <lineage>
        <taxon>Bacteria</taxon>
        <taxon>Bacillati</taxon>
        <taxon>Actinomycetota</taxon>
        <taxon>Actinomycetes</taxon>
        <taxon>Micrococcales</taxon>
        <taxon>Intrasporangiaceae</taxon>
        <taxon>Pedococcus</taxon>
    </lineage>
</organism>
<sequence>MTELSTWAAAAVAHVERSATGGPLADDLRVTLNFHPDRDFRGTPILRAMAAARTYRSQFETGTGNGGLTAHPGGARWLWEQRIFGGAYDEAPDRERPKYGALNHRGRQVGAAPRFGSAHIRLAREALQRSTFCYPDSFLEPDHFATAHHFDLTTMADRELHSGAVDDLDSYVEAHVHGVVDLARDVEAIVLDPCFRGTDVEAAAHDLPCAVEWHDGFRLHLDTVRAHPDYRGEHVVELAELVAVDGWLTPDVIGHAAATRDHERQTLKQVWHHLARFGAPDSSVER</sequence>